<feature type="domain" description="ILEI/PANDER" evidence="15">
    <location>
        <begin position="290"/>
        <end position="377"/>
    </location>
</feature>
<keyword evidence="9" id="KW-0735">Signal-anchor</keyword>
<sequence>MAPKDATVLKEPAQQVAQNGDKVKDAAHRDAEKPAPPVKEEAKQGVPPAPSPTGKCGLKEECPKGKYAYFIKSGDGRDVSPTMCFDGHYAMSPEKANGKRGLNIAVVNEKTLKIEDVRNFDTYVEDTILVRYLKLGMKGENIVLVATQDEASFNLKDDAKNWLSNYGSSMIDKLKFRDGYVMVGQRGLTQGSAIEKHKSRQNKEFADTVLISGCMPIPMGKLTPVEVKEEQKANKDDKVGIELPNCGIKDGCGLNSFPVHLYTGRENKDGPKICIGGKYVLAKGLNDGGRGFNIVIVDPKTKDVIRVGHFDTYAEDSSNLEIFLEMMNEKEIILAVTHDDASKNFNAHGLKIFESLGAGMLEKMAFRDVWVFTGMKGISGHSLLEETHYASQIRFRLSDHAKHLFNELGSGMIQNLNFRDIWVFVGQKGIQGFGELEQIEFAGPGGWPRPIDKKMCVPTEIKGSKIKPDPLANKNEKRRKFCSKYDGYGDFCETDHIDELLTPAPLADKALENHAIFQVPIIIIPGLNHNAVRMQLETLLMNPGIKPEMVVVMFDEKFDEPAALAELFKFKTAQLSSSTKYVFQVEKALEKVWTLYPEAKHVIVLEEEVILGPDFLYFLAQCLTSVNADDSLIGVSTFNDNGYTGVSSNPNLAYRVTQFPGLGFLLKQSFYLAHMKNDMKSCCLKRSWEGWFTDLNGFEIIVPDMSRVYRRPYEGLSEQADFLKELFNRDRTTNLEPSPKLTNADSLTKYKYEEEINTLIKTSMALDTTNVEDCLLGKGLGFYIPETTSKSFVIFFEQAKPEDYRIMSLLCRCFHLFYVEHYNPRGLHNGMLRFTYNGHSILFIGSATSYYKMMPSGYKPIKITQLPAEIR</sequence>
<evidence type="ECO:0000256" key="4">
    <source>
        <dbReference type="ARBA" id="ARBA00006492"/>
    </source>
</evidence>
<evidence type="ECO:0000256" key="8">
    <source>
        <dbReference type="ARBA" id="ARBA00022723"/>
    </source>
</evidence>
<dbReference type="Proteomes" id="UP001208570">
    <property type="component" value="Unassembled WGS sequence"/>
</dbReference>
<dbReference type="PROSITE" id="PS52031">
    <property type="entry name" value="GG_LECTIN"/>
    <property type="match status" value="2"/>
</dbReference>
<proteinExistence type="inferred from homology"/>
<organism evidence="16 17">
    <name type="scientific">Paralvinella palmiformis</name>
    <dbReference type="NCBI Taxonomy" id="53620"/>
    <lineage>
        <taxon>Eukaryota</taxon>
        <taxon>Metazoa</taxon>
        <taxon>Spiralia</taxon>
        <taxon>Lophotrochozoa</taxon>
        <taxon>Annelida</taxon>
        <taxon>Polychaeta</taxon>
        <taxon>Sedentaria</taxon>
        <taxon>Canalipalpata</taxon>
        <taxon>Terebellida</taxon>
        <taxon>Terebelliformia</taxon>
        <taxon>Alvinellidae</taxon>
        <taxon>Paralvinella</taxon>
    </lineage>
</organism>
<evidence type="ECO:0000256" key="12">
    <source>
        <dbReference type="ARBA" id="ARBA00023136"/>
    </source>
</evidence>
<comment type="subcellular location">
    <subcellularLocation>
        <location evidence="2">Golgi apparatus membrane</location>
        <topology evidence="2">Single-pass type II membrane protein</topology>
    </subcellularLocation>
</comment>
<dbReference type="GO" id="GO:0016266">
    <property type="term" value="P:protein O-linked glycosylation via N-acetyl-galactosamine"/>
    <property type="evidence" value="ECO:0007669"/>
    <property type="project" value="TreeGrafter"/>
</dbReference>
<dbReference type="GO" id="GO:0000139">
    <property type="term" value="C:Golgi membrane"/>
    <property type="evidence" value="ECO:0007669"/>
    <property type="project" value="UniProtKB-SubCell"/>
</dbReference>
<dbReference type="InterPro" id="IPR029044">
    <property type="entry name" value="Nucleotide-diphossugar_trans"/>
</dbReference>
<feature type="region of interest" description="Disordered" evidence="14">
    <location>
        <begin position="1"/>
        <end position="57"/>
    </location>
</feature>
<evidence type="ECO:0000256" key="10">
    <source>
        <dbReference type="ARBA" id="ARBA00022989"/>
    </source>
</evidence>
<keyword evidence="10" id="KW-1133">Transmembrane helix</keyword>
<name>A0AAD9NAA6_9ANNE</name>
<keyword evidence="12" id="KW-0472">Membrane</keyword>
<comment type="pathway">
    <text evidence="3">Protein modification; protein glycosylation.</text>
</comment>
<keyword evidence="17" id="KW-1185">Reference proteome</keyword>
<feature type="domain" description="ILEI/PANDER" evidence="15">
    <location>
        <begin position="100"/>
        <end position="187"/>
    </location>
</feature>
<dbReference type="GO" id="GO:0046872">
    <property type="term" value="F:metal ion binding"/>
    <property type="evidence" value="ECO:0007669"/>
    <property type="project" value="UniProtKB-KW"/>
</dbReference>
<dbReference type="AlphaFoldDB" id="A0AAD9NAA6"/>
<evidence type="ECO:0000313" key="17">
    <source>
        <dbReference type="Proteomes" id="UP001208570"/>
    </source>
</evidence>
<keyword evidence="11" id="KW-0333">Golgi apparatus</keyword>
<keyword evidence="7" id="KW-0812">Transmembrane</keyword>
<dbReference type="Pfam" id="PF15711">
    <property type="entry name" value="ILEI"/>
    <property type="match status" value="3"/>
</dbReference>
<evidence type="ECO:0000256" key="14">
    <source>
        <dbReference type="SAM" id="MobiDB-lite"/>
    </source>
</evidence>
<evidence type="ECO:0000256" key="1">
    <source>
        <dbReference type="ARBA" id="ARBA00001936"/>
    </source>
</evidence>
<protein>
    <recommendedName>
        <fullName evidence="15">ILEI/PANDER domain-containing protein</fullName>
    </recommendedName>
</protein>
<keyword evidence="13" id="KW-0464">Manganese</keyword>
<feature type="compositionally biased region" description="Basic and acidic residues" evidence="14">
    <location>
        <begin position="21"/>
        <end position="43"/>
    </location>
</feature>
<accession>A0AAD9NAA6</accession>
<gene>
    <name evidence="16" type="ORF">LSH36_119g01002</name>
</gene>
<dbReference type="PANTHER" id="PTHR46396:SF2">
    <property type="entry name" value="ILEI_PANDER DOMAIN-CONTAINING PROTEIN"/>
    <property type="match status" value="1"/>
</dbReference>
<dbReference type="Pfam" id="PF03071">
    <property type="entry name" value="GNT-I"/>
    <property type="match status" value="1"/>
</dbReference>
<dbReference type="InterPro" id="IPR004139">
    <property type="entry name" value="Glyco_trans_13"/>
</dbReference>
<evidence type="ECO:0000256" key="9">
    <source>
        <dbReference type="ARBA" id="ARBA00022968"/>
    </source>
</evidence>
<dbReference type="InterPro" id="IPR052463">
    <property type="entry name" value="O-linked_mannose_GnT"/>
</dbReference>
<evidence type="ECO:0000256" key="13">
    <source>
        <dbReference type="ARBA" id="ARBA00023211"/>
    </source>
</evidence>
<keyword evidence="6" id="KW-0808">Transferase</keyword>
<evidence type="ECO:0000256" key="3">
    <source>
        <dbReference type="ARBA" id="ARBA00004922"/>
    </source>
</evidence>
<dbReference type="SUPFAM" id="SSF53448">
    <property type="entry name" value="Nucleotide-diphospho-sugar transferases"/>
    <property type="match status" value="1"/>
</dbReference>
<comment type="caution">
    <text evidence="16">The sequence shown here is derived from an EMBL/GenBank/DDBJ whole genome shotgun (WGS) entry which is preliminary data.</text>
</comment>
<keyword evidence="8" id="KW-0479">Metal-binding</keyword>
<dbReference type="EMBL" id="JAODUP010000119">
    <property type="protein sequence ID" value="KAK2161258.1"/>
    <property type="molecule type" value="Genomic_DNA"/>
</dbReference>
<dbReference type="GO" id="GO:0047223">
    <property type="term" value="F:beta-1,3-galactosyl-O-glycosyl-glycoprotein beta-1,3-N-acetylglucosaminyltransferase activity"/>
    <property type="evidence" value="ECO:0007669"/>
    <property type="project" value="TreeGrafter"/>
</dbReference>
<evidence type="ECO:0000256" key="2">
    <source>
        <dbReference type="ARBA" id="ARBA00004323"/>
    </source>
</evidence>
<evidence type="ECO:0000259" key="15">
    <source>
        <dbReference type="Pfam" id="PF15711"/>
    </source>
</evidence>
<comment type="similarity">
    <text evidence="4">Belongs to the glycosyltransferase 13 family.</text>
</comment>
<evidence type="ECO:0000256" key="7">
    <source>
        <dbReference type="ARBA" id="ARBA00022692"/>
    </source>
</evidence>
<dbReference type="PANTHER" id="PTHR46396">
    <property type="entry name" value="PROTEIN O-LINKED-MANNOSE BETA-1,2-N-ACETYLGLUCOSAMINYLTRANSFERASE 1"/>
    <property type="match status" value="1"/>
</dbReference>
<evidence type="ECO:0000313" key="16">
    <source>
        <dbReference type="EMBL" id="KAK2161258.1"/>
    </source>
</evidence>
<keyword evidence="5" id="KW-0328">Glycosyltransferase</keyword>
<evidence type="ECO:0000256" key="11">
    <source>
        <dbReference type="ARBA" id="ARBA00023034"/>
    </source>
</evidence>
<reference evidence="16" key="1">
    <citation type="journal article" date="2023" name="Mol. Biol. Evol.">
        <title>Third-Generation Sequencing Reveals the Adaptive Role of the Epigenome in Three Deep-Sea Polychaetes.</title>
        <authorList>
            <person name="Perez M."/>
            <person name="Aroh O."/>
            <person name="Sun Y."/>
            <person name="Lan Y."/>
            <person name="Juniper S.K."/>
            <person name="Young C.R."/>
            <person name="Angers B."/>
            <person name="Qian P.Y."/>
        </authorList>
    </citation>
    <scope>NUCLEOTIDE SEQUENCE</scope>
    <source>
        <strain evidence="16">P08H-3</strain>
    </source>
</reference>
<feature type="domain" description="ILEI/PANDER" evidence="15">
    <location>
        <begin position="395"/>
        <end position="429"/>
    </location>
</feature>
<dbReference type="Gene3D" id="3.90.550.10">
    <property type="entry name" value="Spore Coat Polysaccharide Biosynthesis Protein SpsA, Chain A"/>
    <property type="match status" value="1"/>
</dbReference>
<evidence type="ECO:0000256" key="6">
    <source>
        <dbReference type="ARBA" id="ARBA00022679"/>
    </source>
</evidence>
<evidence type="ECO:0000256" key="5">
    <source>
        <dbReference type="ARBA" id="ARBA00022676"/>
    </source>
</evidence>
<dbReference type="InterPro" id="IPR039477">
    <property type="entry name" value="ILEI/PANDER_dom"/>
</dbReference>
<comment type="cofactor">
    <cofactor evidence="1">
        <name>Mn(2+)</name>
        <dbReference type="ChEBI" id="CHEBI:29035"/>
    </cofactor>
</comment>